<organism evidence="2">
    <name type="scientific">bioreactor metagenome</name>
    <dbReference type="NCBI Taxonomy" id="1076179"/>
    <lineage>
        <taxon>unclassified sequences</taxon>
        <taxon>metagenomes</taxon>
        <taxon>ecological metagenomes</taxon>
    </lineage>
</organism>
<feature type="transmembrane region" description="Helical" evidence="1">
    <location>
        <begin position="158"/>
        <end position="177"/>
    </location>
</feature>
<keyword evidence="1" id="KW-1133">Transmembrane helix</keyword>
<keyword evidence="1" id="KW-0472">Membrane</keyword>
<sequence>MLPDIQQIKRAAVKGVEIPAVVRRPKFHLLDGVFIFVHRTDGANGCHWAAIPSFIDHDAVFRRHPDKTHLRILIHIKHFKAAAGNAAGLGHLGIFVLLIVIIENILHSSQKGIVLGRVHHGLADKIPDGRIRDVLGHIVDNTVIRGCAVPFREMENVVVAHIVILQLCVFGEAFVFLNNILDVGFRQAFDGRPLHV</sequence>
<protein>
    <submittedName>
        <fullName evidence="2">Uncharacterized protein</fullName>
    </submittedName>
</protein>
<reference evidence="2" key="1">
    <citation type="submission" date="2019-08" db="EMBL/GenBank/DDBJ databases">
        <authorList>
            <person name="Kucharzyk K."/>
            <person name="Murdoch R.W."/>
            <person name="Higgins S."/>
            <person name="Loffler F."/>
        </authorList>
    </citation>
    <scope>NUCLEOTIDE SEQUENCE</scope>
</reference>
<evidence type="ECO:0000256" key="1">
    <source>
        <dbReference type="SAM" id="Phobius"/>
    </source>
</evidence>
<proteinExistence type="predicted"/>
<keyword evidence="1" id="KW-0812">Transmembrane</keyword>
<feature type="transmembrane region" description="Helical" evidence="1">
    <location>
        <begin position="81"/>
        <end position="102"/>
    </location>
</feature>
<gene>
    <name evidence="2" type="ORF">SDC9_159910</name>
</gene>
<accession>A0A645FGH8</accession>
<dbReference type="AlphaFoldDB" id="A0A645FGH8"/>
<name>A0A645FGH8_9ZZZZ</name>
<dbReference type="EMBL" id="VSSQ01058966">
    <property type="protein sequence ID" value="MPN12592.1"/>
    <property type="molecule type" value="Genomic_DNA"/>
</dbReference>
<comment type="caution">
    <text evidence="2">The sequence shown here is derived from an EMBL/GenBank/DDBJ whole genome shotgun (WGS) entry which is preliminary data.</text>
</comment>
<evidence type="ECO:0000313" key="2">
    <source>
        <dbReference type="EMBL" id="MPN12592.1"/>
    </source>
</evidence>